<dbReference type="EMBL" id="CP026538">
    <property type="protein sequence ID" value="QAZ68658.1"/>
    <property type="molecule type" value="Genomic_DNA"/>
</dbReference>
<dbReference type="AlphaFoldDB" id="A0A4P6HT96"/>
<reference evidence="1 2" key="1">
    <citation type="submission" date="2018-02" db="EMBL/GenBank/DDBJ databases">
        <title>Genome sequence of Desulfovibrio carbinolicus DSM 3852.</title>
        <authorList>
            <person name="Wilbanks E."/>
            <person name="Skennerton C.T."/>
            <person name="Orphan V.J."/>
        </authorList>
    </citation>
    <scope>NUCLEOTIDE SEQUENCE [LARGE SCALE GENOMIC DNA]</scope>
    <source>
        <strain evidence="1 2">DSM 3852</strain>
    </source>
</reference>
<dbReference type="CDD" id="cd07820">
    <property type="entry name" value="SRPBCC_3"/>
    <property type="match status" value="1"/>
</dbReference>
<organism evidence="1 2">
    <name type="scientific">Solidesulfovibrio carbinolicus</name>
    <dbReference type="NCBI Taxonomy" id="296842"/>
    <lineage>
        <taxon>Bacteria</taxon>
        <taxon>Pseudomonadati</taxon>
        <taxon>Thermodesulfobacteriota</taxon>
        <taxon>Desulfovibrionia</taxon>
        <taxon>Desulfovibrionales</taxon>
        <taxon>Desulfovibrionaceae</taxon>
        <taxon>Solidesulfovibrio</taxon>
    </lineage>
</organism>
<evidence type="ECO:0000313" key="1">
    <source>
        <dbReference type="EMBL" id="QAZ68658.1"/>
    </source>
</evidence>
<evidence type="ECO:0000313" key="2">
    <source>
        <dbReference type="Proteomes" id="UP000293296"/>
    </source>
</evidence>
<protein>
    <recommendedName>
        <fullName evidence="3">Cell division inhibitor</fullName>
    </recommendedName>
</protein>
<dbReference type="OrthoDB" id="9801773at2"/>
<dbReference type="RefSeq" id="WP_129354307.1">
    <property type="nucleotide sequence ID" value="NZ_CP026538.1"/>
</dbReference>
<gene>
    <name evidence="1" type="ORF">C3Y92_16040</name>
</gene>
<dbReference type="Gene3D" id="3.30.530.20">
    <property type="match status" value="1"/>
</dbReference>
<accession>A0A4P6HT96</accession>
<dbReference type="SUPFAM" id="SSF55961">
    <property type="entry name" value="Bet v1-like"/>
    <property type="match status" value="1"/>
</dbReference>
<dbReference type="InterPro" id="IPR023393">
    <property type="entry name" value="START-like_dom_sf"/>
</dbReference>
<dbReference type="Proteomes" id="UP000293296">
    <property type="component" value="Chromosome"/>
</dbReference>
<name>A0A4P6HT96_9BACT</name>
<dbReference type="KEGG" id="dcb:C3Y92_16040"/>
<keyword evidence="2" id="KW-1185">Reference proteome</keyword>
<proteinExistence type="predicted"/>
<evidence type="ECO:0008006" key="3">
    <source>
        <dbReference type="Google" id="ProtNLM"/>
    </source>
</evidence>
<sequence length="156" mass="18287">MAVQIFQIKQVQVLPIPLADAWTFFCDPRNLGAITPDWLCFDIRSEVPPCMYPGCIIEYRIKALAGLPMSWVTEITHVVAPNYFVDEQRFGPYRFWHHQHHFREVGEGVEMTDIVHYAMPYGILGLVVHKFVVAKRLEQIFAFRLRKLVEFFGYVR</sequence>